<dbReference type="InterPro" id="IPR043129">
    <property type="entry name" value="ATPase_NBD"/>
</dbReference>
<evidence type="ECO:0000256" key="1">
    <source>
        <dbReference type="ARBA" id="ARBA00004377"/>
    </source>
</evidence>
<sequence>MPLHRRSTNGLNTGGSSFVSERFIVYFDGEQAAWLNAAEELVRGELTEAAIAADGRETIVLLPGEDVLVTRVSLPPIRQARRRLQAASFALEDQLVTRVDDLHFALAARADADGETPVLVIERALMQSTLDACRDAGLDVVQIIPDMLALPRPGENSWQVAVIGERVLTRTSALHGFACERSLWSTLANGSTPPEHIVLHAVSSEITAERLLDELRSDPAPEVEHATSPDTDMLLASLLVAARSADAVNLRQGVFARASAMQAWWQPFRLTAGLAAAWLLVALAARGIESWQLYDRIDTLEATSETAFREAFPNVRTINDLRVQAEQNIRALRGSGGSGGMFPLLQATAEVAGQAGDLTIQSLQYRDGALYLSLRGKSVQSLEALRAGFARQRGAVLNVESADAAADGVQIRASVSGDAA</sequence>
<protein>
    <recommendedName>
        <fullName evidence="10">Type II secretion system protein L</fullName>
        <shortName evidence="10">T2SS protein L</shortName>
    </recommendedName>
</protein>
<evidence type="ECO:0000313" key="13">
    <source>
        <dbReference type="EMBL" id="MES1930522.1"/>
    </source>
</evidence>
<keyword evidence="7 10" id="KW-0653">Protein transport</keyword>
<comment type="function">
    <text evidence="10">Inner membrane component of the type II secretion system required for the energy-dependent secretion of extracellular factors such as proteases and toxins from the periplasm.</text>
</comment>
<dbReference type="EMBL" id="APND01000005">
    <property type="protein sequence ID" value="MES1930522.1"/>
    <property type="molecule type" value="Genomic_DNA"/>
</dbReference>
<accession>A0ABV2B4P7</accession>
<reference evidence="13 14" key="1">
    <citation type="submission" date="2013-03" db="EMBL/GenBank/DDBJ databases">
        <title>Salinisphaera dokdonensis CL-ES53 Genome Sequencing.</title>
        <authorList>
            <person name="Li C."/>
            <person name="Lai Q."/>
            <person name="Shao Z."/>
        </authorList>
    </citation>
    <scope>NUCLEOTIDE SEQUENCE [LARGE SCALE GENOMIC DNA]</scope>
    <source>
        <strain evidence="13 14">CL-ES53</strain>
    </source>
</reference>
<keyword evidence="14" id="KW-1185">Reference proteome</keyword>
<dbReference type="Proteomes" id="UP001460888">
    <property type="component" value="Unassembled WGS sequence"/>
</dbReference>
<keyword evidence="4" id="KW-1003">Cell membrane</keyword>
<evidence type="ECO:0000256" key="10">
    <source>
        <dbReference type="PIRNR" id="PIRNR015761"/>
    </source>
</evidence>
<evidence type="ECO:0000256" key="8">
    <source>
        <dbReference type="ARBA" id="ARBA00022989"/>
    </source>
</evidence>
<dbReference type="NCBIfam" id="TIGR01709">
    <property type="entry name" value="typeII_sec_gspL"/>
    <property type="match status" value="1"/>
</dbReference>
<comment type="similarity">
    <text evidence="2 10">Belongs to the GSP L family.</text>
</comment>
<gene>
    <name evidence="13" type="ORF">SADO_14769</name>
</gene>
<comment type="caution">
    <text evidence="13">The sequence shown here is derived from an EMBL/GenBank/DDBJ whole genome shotgun (WGS) entry which is preliminary data.</text>
</comment>
<evidence type="ECO:0000256" key="7">
    <source>
        <dbReference type="ARBA" id="ARBA00022927"/>
    </source>
</evidence>
<name>A0ABV2B4P7_9GAMM</name>
<evidence type="ECO:0000259" key="12">
    <source>
        <dbReference type="Pfam" id="PF12693"/>
    </source>
</evidence>
<dbReference type="CDD" id="cd24017">
    <property type="entry name" value="ASKHA_T2SSL_N"/>
    <property type="match status" value="1"/>
</dbReference>
<evidence type="ECO:0000256" key="6">
    <source>
        <dbReference type="ARBA" id="ARBA00022692"/>
    </source>
</evidence>
<feature type="domain" description="GspL periplasmic" evidence="12">
    <location>
        <begin position="265"/>
        <end position="415"/>
    </location>
</feature>
<keyword evidence="6" id="KW-0812">Transmembrane</keyword>
<evidence type="ECO:0000256" key="3">
    <source>
        <dbReference type="ARBA" id="ARBA00022448"/>
    </source>
</evidence>
<dbReference type="InterPro" id="IPR025691">
    <property type="entry name" value="GspL_pp_dom"/>
</dbReference>
<keyword evidence="3 10" id="KW-0813">Transport</keyword>
<dbReference type="SUPFAM" id="SSF53067">
    <property type="entry name" value="Actin-like ATPase domain"/>
    <property type="match status" value="1"/>
</dbReference>
<feature type="domain" description="GspL cytoplasmic actin-ATPase-like" evidence="11">
    <location>
        <begin position="45"/>
        <end position="256"/>
    </location>
</feature>
<dbReference type="Pfam" id="PF12693">
    <property type="entry name" value="GspL_C"/>
    <property type="match status" value="1"/>
</dbReference>
<dbReference type="Pfam" id="PF05134">
    <property type="entry name" value="T2SSL"/>
    <property type="match status" value="1"/>
</dbReference>
<keyword evidence="9" id="KW-0472">Membrane</keyword>
<evidence type="ECO:0000256" key="4">
    <source>
        <dbReference type="ARBA" id="ARBA00022475"/>
    </source>
</evidence>
<evidence type="ECO:0000256" key="2">
    <source>
        <dbReference type="ARBA" id="ARBA00005318"/>
    </source>
</evidence>
<evidence type="ECO:0000313" key="14">
    <source>
        <dbReference type="Proteomes" id="UP001460888"/>
    </source>
</evidence>
<proteinExistence type="inferred from homology"/>
<dbReference type="PIRSF" id="PIRSF015761">
    <property type="entry name" value="Protein_L"/>
    <property type="match status" value="1"/>
</dbReference>
<dbReference type="Gene3D" id="3.30.1360.100">
    <property type="entry name" value="General secretion pathway protein M, EpsM"/>
    <property type="match status" value="1"/>
</dbReference>
<keyword evidence="5" id="KW-0997">Cell inner membrane</keyword>
<dbReference type="InterPro" id="IPR024230">
    <property type="entry name" value="GspL_cyto_dom"/>
</dbReference>
<evidence type="ECO:0000259" key="11">
    <source>
        <dbReference type="Pfam" id="PF05134"/>
    </source>
</evidence>
<dbReference type="InterPro" id="IPR007812">
    <property type="entry name" value="T2SS_protein-GspL"/>
</dbReference>
<organism evidence="13 14">
    <name type="scientific">Salinisphaera dokdonensis CL-ES53</name>
    <dbReference type="NCBI Taxonomy" id="1304272"/>
    <lineage>
        <taxon>Bacteria</taxon>
        <taxon>Pseudomonadati</taxon>
        <taxon>Pseudomonadota</taxon>
        <taxon>Gammaproteobacteria</taxon>
        <taxon>Salinisphaerales</taxon>
        <taxon>Salinisphaeraceae</taxon>
        <taxon>Salinisphaera</taxon>
    </lineage>
</organism>
<comment type="subcellular location">
    <subcellularLocation>
        <location evidence="1">Cell inner membrane</location>
        <topology evidence="1">Single-pass membrane protein</topology>
    </subcellularLocation>
</comment>
<keyword evidence="8" id="KW-1133">Transmembrane helix</keyword>
<evidence type="ECO:0000256" key="5">
    <source>
        <dbReference type="ARBA" id="ARBA00022519"/>
    </source>
</evidence>
<dbReference type="Gene3D" id="3.30.420.380">
    <property type="match status" value="1"/>
</dbReference>
<evidence type="ECO:0000256" key="9">
    <source>
        <dbReference type="ARBA" id="ARBA00023136"/>
    </source>
</evidence>